<dbReference type="InterPro" id="IPR015943">
    <property type="entry name" value="WD40/YVTN_repeat-like_dom_sf"/>
</dbReference>
<dbReference type="STRING" id="945713.IALB_1246"/>
<evidence type="ECO:0000313" key="2">
    <source>
        <dbReference type="Proteomes" id="UP000007394"/>
    </source>
</evidence>
<dbReference type="Proteomes" id="UP000007394">
    <property type="component" value="Chromosome"/>
</dbReference>
<proteinExistence type="predicted"/>
<name>I0AIZ9_IGNAJ</name>
<keyword evidence="2" id="KW-1185">Reference proteome</keyword>
<sequence>MNSPTQWEGITNTEGMNFKFATAFVDQLTEIYFLVNDSLIYKSNDGGRTLNFVSSVPGGKLNSIYAVDHGNTKNIYACGQGIRVSTDFGLTWEDFGLNEFEVVRLIYESYSLLEATKNNGFFAKYHSQVDWLPFSGGLGDGKIINDAMNYTSWVLHTATANHSVFFLWLIINDVESDSEFNSPENFLLFQNYPNPFNPTTKIQFAIGSRQLVQLKIFDILGKEITTLINEERLAGIYEVDFDAGKYGLSSGVFFISFSQVIWLKQKRWYYLVNFFNKTEFSSVICCDYCFRLGFLVARMCPHFRL</sequence>
<dbReference type="AlphaFoldDB" id="I0AIZ9"/>
<dbReference type="Gene3D" id="2.130.10.10">
    <property type="entry name" value="YVTN repeat-like/Quinoprotein amine dehydrogenase"/>
    <property type="match status" value="1"/>
</dbReference>
<dbReference type="eggNOG" id="COG1404">
    <property type="taxonomic scope" value="Bacteria"/>
</dbReference>
<dbReference type="KEGG" id="ial:IALB_1246"/>
<dbReference type="RefSeq" id="WP_014560111.1">
    <property type="nucleotide sequence ID" value="NC_017464.1"/>
</dbReference>
<dbReference type="HOGENOM" id="CLU_911467_0_0_10"/>
<dbReference type="NCBIfam" id="TIGR04183">
    <property type="entry name" value="Por_Secre_tail"/>
    <property type="match status" value="1"/>
</dbReference>
<evidence type="ECO:0000313" key="1">
    <source>
        <dbReference type="EMBL" id="AFH48956.1"/>
    </source>
</evidence>
<gene>
    <name evidence="1" type="ordered locus">IALB_1246</name>
</gene>
<accession>I0AIZ9</accession>
<dbReference type="OrthoDB" id="9757947at2"/>
<dbReference type="SUPFAM" id="SSF110296">
    <property type="entry name" value="Oligoxyloglucan reducing end-specific cellobiohydrolase"/>
    <property type="match status" value="1"/>
</dbReference>
<dbReference type="EMBL" id="CP003418">
    <property type="protein sequence ID" value="AFH48956.1"/>
    <property type="molecule type" value="Genomic_DNA"/>
</dbReference>
<organism evidence="1 2">
    <name type="scientific">Ignavibacterium album (strain DSM 19864 / JCM 16511 / NBRC 101810 / Mat9-16)</name>
    <dbReference type="NCBI Taxonomy" id="945713"/>
    <lineage>
        <taxon>Bacteria</taxon>
        <taxon>Pseudomonadati</taxon>
        <taxon>Ignavibacteriota</taxon>
        <taxon>Ignavibacteria</taxon>
        <taxon>Ignavibacteriales</taxon>
        <taxon>Ignavibacteriaceae</taxon>
        <taxon>Ignavibacterium</taxon>
    </lineage>
</organism>
<reference evidence="1 2" key="1">
    <citation type="journal article" date="2012" name="Front. Microbiol.">
        <title>Complete genome of Ignavibacterium album, a metabolically versatile, flagellated, facultative anaerobe from the phylum Chlorobi.</title>
        <authorList>
            <person name="Liu Z."/>
            <person name="Frigaard N.-U."/>
            <person name="Vogl K."/>
            <person name="Iino T."/>
            <person name="Ohkuma M."/>
            <person name="Overmann J."/>
            <person name="Bryant D.A."/>
        </authorList>
    </citation>
    <scope>NUCLEOTIDE SEQUENCE [LARGE SCALE GENOMIC DNA]</scope>
    <source>
        <strain evidence="2">DSM 19864 / JCM 16511 / NBRC 101810 / Mat9-16</strain>
    </source>
</reference>
<protein>
    <submittedName>
        <fullName evidence="1">5'-Nucleotidase domain protein</fullName>
    </submittedName>
</protein>
<dbReference type="InterPro" id="IPR026444">
    <property type="entry name" value="Secre_tail"/>
</dbReference>